<dbReference type="GO" id="GO:0009834">
    <property type="term" value="P:plant-type secondary cell wall biogenesis"/>
    <property type="evidence" value="ECO:0007669"/>
    <property type="project" value="InterPro"/>
</dbReference>
<keyword evidence="1" id="KW-0812">Transmembrane</keyword>
<comment type="caution">
    <text evidence="2">The sequence shown here is derived from an EMBL/GenBank/DDBJ whole genome shotgun (WGS) entry which is preliminary data.</text>
</comment>
<evidence type="ECO:0000313" key="2">
    <source>
        <dbReference type="EMBL" id="KAF5197009.1"/>
    </source>
</evidence>
<keyword evidence="3" id="KW-1185">Reference proteome</keyword>
<sequence>MASIQNNGIPTSPSGGHTTVIVLFVSLGGIFFLACLFAAICFFIKKKRNKVVQKSEVINVDEHLKVHEAIAPGPHGTQAVVLTIEEDVHVQEQIKKNELSREGLEGKNNTKEELLAVADNAASSAPSAHHLLELKH</sequence>
<dbReference type="InterPro" id="IPR044950">
    <property type="entry name" value="TED6/7"/>
</dbReference>
<feature type="transmembrane region" description="Helical" evidence="1">
    <location>
        <begin position="20"/>
        <end position="44"/>
    </location>
</feature>
<dbReference type="EMBL" id="JABWDY010015224">
    <property type="protein sequence ID" value="KAF5197009.1"/>
    <property type="molecule type" value="Genomic_DNA"/>
</dbReference>
<gene>
    <name evidence="2" type="ORF">FRX31_013404</name>
</gene>
<dbReference type="AlphaFoldDB" id="A0A7J6WI16"/>
<evidence type="ECO:0000256" key="1">
    <source>
        <dbReference type="SAM" id="Phobius"/>
    </source>
</evidence>
<dbReference type="PANTHER" id="PTHR35697">
    <property type="entry name" value="OS08G0108300 PROTEIN"/>
    <property type="match status" value="1"/>
</dbReference>
<dbReference type="OrthoDB" id="785473at2759"/>
<keyword evidence="1" id="KW-0472">Membrane</keyword>
<dbReference type="Proteomes" id="UP000554482">
    <property type="component" value="Unassembled WGS sequence"/>
</dbReference>
<organism evidence="2 3">
    <name type="scientific">Thalictrum thalictroides</name>
    <name type="common">Rue-anemone</name>
    <name type="synonym">Anemone thalictroides</name>
    <dbReference type="NCBI Taxonomy" id="46969"/>
    <lineage>
        <taxon>Eukaryota</taxon>
        <taxon>Viridiplantae</taxon>
        <taxon>Streptophyta</taxon>
        <taxon>Embryophyta</taxon>
        <taxon>Tracheophyta</taxon>
        <taxon>Spermatophyta</taxon>
        <taxon>Magnoliopsida</taxon>
        <taxon>Ranunculales</taxon>
        <taxon>Ranunculaceae</taxon>
        <taxon>Thalictroideae</taxon>
        <taxon>Thalictrum</taxon>
    </lineage>
</organism>
<protein>
    <submittedName>
        <fullName evidence="2">Leucine-rich repeat extensin-like protein</fullName>
    </submittedName>
</protein>
<keyword evidence="1" id="KW-1133">Transmembrane helix</keyword>
<proteinExistence type="predicted"/>
<accession>A0A7J6WI16</accession>
<dbReference type="PANTHER" id="PTHR35697:SF1">
    <property type="entry name" value="PROTEIN TRACHEARY ELEMENT DIFFERENTIATION-RELATED 7"/>
    <property type="match status" value="1"/>
</dbReference>
<evidence type="ECO:0000313" key="3">
    <source>
        <dbReference type="Proteomes" id="UP000554482"/>
    </source>
</evidence>
<name>A0A7J6WI16_THATH</name>
<reference evidence="2 3" key="1">
    <citation type="submission" date="2020-06" db="EMBL/GenBank/DDBJ databases">
        <title>Transcriptomic and genomic resources for Thalictrum thalictroides and T. hernandezii: Facilitating candidate gene discovery in an emerging model plant lineage.</title>
        <authorList>
            <person name="Arias T."/>
            <person name="Riano-Pachon D.M."/>
            <person name="Di Stilio V.S."/>
        </authorList>
    </citation>
    <scope>NUCLEOTIDE SEQUENCE [LARGE SCALE GENOMIC DNA]</scope>
    <source>
        <strain evidence="3">cv. WT478/WT964</strain>
        <tissue evidence="2">Leaves</tissue>
    </source>
</reference>